<dbReference type="VEuPathDB" id="VectorBase:HLOH_049724"/>
<name>A0A9J6FQ83_HAELO</name>
<keyword evidence="2" id="KW-1185">Reference proteome</keyword>
<dbReference type="AlphaFoldDB" id="A0A9J6FQ83"/>
<evidence type="ECO:0008006" key="3">
    <source>
        <dbReference type="Google" id="ProtNLM"/>
    </source>
</evidence>
<reference evidence="1 2" key="1">
    <citation type="journal article" date="2020" name="Cell">
        <title>Large-Scale Comparative Analyses of Tick Genomes Elucidate Their Genetic Diversity and Vector Capacities.</title>
        <authorList>
            <consortium name="Tick Genome and Microbiome Consortium (TIGMIC)"/>
            <person name="Jia N."/>
            <person name="Wang J."/>
            <person name="Shi W."/>
            <person name="Du L."/>
            <person name="Sun Y."/>
            <person name="Zhan W."/>
            <person name="Jiang J.F."/>
            <person name="Wang Q."/>
            <person name="Zhang B."/>
            <person name="Ji P."/>
            <person name="Bell-Sakyi L."/>
            <person name="Cui X.M."/>
            <person name="Yuan T.T."/>
            <person name="Jiang B.G."/>
            <person name="Yang W.F."/>
            <person name="Lam T.T."/>
            <person name="Chang Q.C."/>
            <person name="Ding S.J."/>
            <person name="Wang X.J."/>
            <person name="Zhu J.G."/>
            <person name="Ruan X.D."/>
            <person name="Zhao L."/>
            <person name="Wei J.T."/>
            <person name="Ye R.Z."/>
            <person name="Que T.C."/>
            <person name="Du C.H."/>
            <person name="Zhou Y.H."/>
            <person name="Cheng J.X."/>
            <person name="Dai P.F."/>
            <person name="Guo W.B."/>
            <person name="Han X.H."/>
            <person name="Huang E.J."/>
            <person name="Li L.F."/>
            <person name="Wei W."/>
            <person name="Gao Y.C."/>
            <person name="Liu J.Z."/>
            <person name="Shao H.Z."/>
            <person name="Wang X."/>
            <person name="Wang C.C."/>
            <person name="Yang T.C."/>
            <person name="Huo Q.B."/>
            <person name="Li W."/>
            <person name="Chen H.Y."/>
            <person name="Chen S.E."/>
            <person name="Zhou L.G."/>
            <person name="Ni X.B."/>
            <person name="Tian J.H."/>
            <person name="Sheng Y."/>
            <person name="Liu T."/>
            <person name="Pan Y.S."/>
            <person name="Xia L.Y."/>
            <person name="Li J."/>
            <person name="Zhao F."/>
            <person name="Cao W.C."/>
        </authorList>
    </citation>
    <scope>NUCLEOTIDE SEQUENCE [LARGE SCALE GENOMIC DNA]</scope>
    <source>
        <strain evidence="1">HaeL-2018</strain>
    </source>
</reference>
<sequence length="117" mass="13294">MQGAATLGKNIAESIPPGTTIDCDKWAAYNCIPNLVDAARVDTNYVCESTTQTTLLTPTPMPWQTPMQHLVRNGYKVTPALLECHLPWLWWLPMNRRQRCKDPFLRPLEAIARQYPA</sequence>
<evidence type="ECO:0000313" key="2">
    <source>
        <dbReference type="Proteomes" id="UP000821853"/>
    </source>
</evidence>
<proteinExistence type="predicted"/>
<dbReference type="OrthoDB" id="2194918at2759"/>
<evidence type="ECO:0000313" key="1">
    <source>
        <dbReference type="EMBL" id="KAH9368342.1"/>
    </source>
</evidence>
<dbReference type="Proteomes" id="UP000821853">
    <property type="component" value="Chromosome 2"/>
</dbReference>
<dbReference type="EMBL" id="JABSTR010000004">
    <property type="protein sequence ID" value="KAH9368342.1"/>
    <property type="molecule type" value="Genomic_DNA"/>
</dbReference>
<gene>
    <name evidence="1" type="ORF">HPB48_004534</name>
</gene>
<accession>A0A9J6FQ83</accession>
<comment type="caution">
    <text evidence="1">The sequence shown here is derived from an EMBL/GenBank/DDBJ whole genome shotgun (WGS) entry which is preliminary data.</text>
</comment>
<protein>
    <recommendedName>
        <fullName evidence="3">ISXO2-like transposase domain-containing protein</fullName>
    </recommendedName>
</protein>
<dbReference type="OMA" id="WESINGH"/>
<organism evidence="1 2">
    <name type="scientific">Haemaphysalis longicornis</name>
    <name type="common">Bush tick</name>
    <dbReference type="NCBI Taxonomy" id="44386"/>
    <lineage>
        <taxon>Eukaryota</taxon>
        <taxon>Metazoa</taxon>
        <taxon>Ecdysozoa</taxon>
        <taxon>Arthropoda</taxon>
        <taxon>Chelicerata</taxon>
        <taxon>Arachnida</taxon>
        <taxon>Acari</taxon>
        <taxon>Parasitiformes</taxon>
        <taxon>Ixodida</taxon>
        <taxon>Ixodoidea</taxon>
        <taxon>Ixodidae</taxon>
        <taxon>Haemaphysalinae</taxon>
        <taxon>Haemaphysalis</taxon>
    </lineage>
</organism>